<evidence type="ECO:0000256" key="2">
    <source>
        <dbReference type="SAM" id="MobiDB-lite"/>
    </source>
</evidence>
<keyword evidence="1" id="KW-0862">Zinc</keyword>
<dbReference type="SMART" id="SM00343">
    <property type="entry name" value="ZnF_C2HC"/>
    <property type="match status" value="2"/>
</dbReference>
<evidence type="ECO:0000259" key="3">
    <source>
        <dbReference type="PROSITE" id="PS50158"/>
    </source>
</evidence>
<organism evidence="4">
    <name type="scientific">Tanacetum cinerariifolium</name>
    <name type="common">Dalmatian daisy</name>
    <name type="synonym">Chrysanthemum cinerariifolium</name>
    <dbReference type="NCBI Taxonomy" id="118510"/>
    <lineage>
        <taxon>Eukaryota</taxon>
        <taxon>Viridiplantae</taxon>
        <taxon>Streptophyta</taxon>
        <taxon>Embryophyta</taxon>
        <taxon>Tracheophyta</taxon>
        <taxon>Spermatophyta</taxon>
        <taxon>Magnoliopsida</taxon>
        <taxon>eudicotyledons</taxon>
        <taxon>Gunneridae</taxon>
        <taxon>Pentapetalae</taxon>
        <taxon>asterids</taxon>
        <taxon>campanulids</taxon>
        <taxon>Asterales</taxon>
        <taxon>Asteraceae</taxon>
        <taxon>Asteroideae</taxon>
        <taxon>Anthemideae</taxon>
        <taxon>Anthemidinae</taxon>
        <taxon>Tanacetum</taxon>
    </lineage>
</organism>
<evidence type="ECO:0000256" key="1">
    <source>
        <dbReference type="PROSITE-ProRule" id="PRU00047"/>
    </source>
</evidence>
<accession>A0A6L2MG49</accession>
<sequence length="1147" mass="129731">MYKLDLVTLDPKDKNNRETHIYYLKHTMKQAAILKEIVEQSNSLNPLDSASYSACKYVKLIQELLGYVRETCPNIHRPSKKLVDVTPINKMKTVRHELCFLEFVSNINASSKSKSVKKAKKKEEWKPTGKVFTKIRYNWRPTGRTFTLVRNAYPLTKITATNKVPLKEPIPLEVITQEFVVTKLYNRRPKVVQIVLWYLDSGCSKHMTGDCSQLTNFVHKFFGTVKFGNDQIAKIIGYGDYHIGNIIILRVYYVEGLGHNPFSAGQFCDLDLEVAFRKHTCFVRNLEGPALQSMTPATSSSGLVPNPIPQQPFTVAPRAVDLGDSPMSTSIDQDALSTNKVILIKLKWISKVKTDEFGGVLKNKARLVASRFSQEEGINFEETFPPVTRIEAICIFIANAENKNMTIFQMNVKTAFLNGELKEEDTDMSLTAYANTDHAGCRDTRRSISGSAQFLGDKLMRSQLADYGFQFNKIPLYCDNKSAIALCCNNVQHLRAKHIGAEPYKSKKLKMKYDLAITSEENPSKKKPTKAKKCIPSKTKLASKPKPTKKKAPIKADRGKGVPNEQQHKISGTDERTGTKPEVPDVPKYLFESENESWGDSGDDESNNDNYDEVTKDDDEDDVKSDANDDKEASDSEKTYSDKDKNLNLNLNDDEEEEKEKEDVHTPDSFEFNNDDEESKVTEHKEVRKQDAEMTDTTHENTSQENSYKQFIEDAHVTLTSSQKKKGSKQSSSVSSDFASKFYNLDNVPSVIDEVASMMNVKTPHEELSTQAPPNHSVPMTAIPKTSTVHEVIKNGKILLKTQVVEGVMTMMPITTAEEKAQRRLELVSQLELLGEKPSQEDVNQKLLRSLSPEWNTHTVVWRNKANLDTMSMDDLYNNLKVYKPEVKGMSSSSSSTQNMAFVSFSYNNTNSTNGAVNTAQSINTAHGVSTPSTQVNVAFSTNIDNLSDMEEIDLRWQMAMLTMRARRFLKRTGRKLIVNGNETIGFNKSNVECYNCHKRGHFARECRALRNQERFLKRTGRKLIVNGNETIGFNKSNVECYNCHKRGHFARECRALRNQDNKHKESSRRSVPVEKPTFLALVSCDGKFMPPTPDLSFIGLDEFDNKPVVKNCKAKSSEEEPKVVRKNDDALIIKKWVSDDEEKDES</sequence>
<feature type="compositionally biased region" description="Polar residues" evidence="2">
    <location>
        <begin position="700"/>
        <end position="709"/>
    </location>
</feature>
<dbReference type="InterPro" id="IPR013103">
    <property type="entry name" value="RVT_2"/>
</dbReference>
<dbReference type="InterPro" id="IPR051714">
    <property type="entry name" value="Znf_CCHC_NABP"/>
</dbReference>
<keyword evidence="1" id="KW-0479">Metal-binding</keyword>
<dbReference type="GO" id="GO:0008270">
    <property type="term" value="F:zinc ion binding"/>
    <property type="evidence" value="ECO:0007669"/>
    <property type="project" value="UniProtKB-KW"/>
</dbReference>
<keyword evidence="1" id="KW-0863">Zinc-finger</keyword>
<dbReference type="AlphaFoldDB" id="A0A6L2MG49"/>
<dbReference type="GO" id="GO:0003676">
    <property type="term" value="F:nucleic acid binding"/>
    <property type="evidence" value="ECO:0007669"/>
    <property type="project" value="InterPro"/>
</dbReference>
<dbReference type="PANTHER" id="PTHR23002">
    <property type="entry name" value="ZINC FINGER CCHC DOMAIN CONTAINING PROTEIN"/>
    <property type="match status" value="1"/>
</dbReference>
<dbReference type="Gene3D" id="4.10.60.10">
    <property type="entry name" value="Zinc finger, CCHC-type"/>
    <property type="match status" value="2"/>
</dbReference>
<evidence type="ECO:0000313" key="4">
    <source>
        <dbReference type="EMBL" id="GEU72267.1"/>
    </source>
</evidence>
<feature type="compositionally biased region" description="Basic and acidic residues" evidence="2">
    <location>
        <begin position="624"/>
        <end position="646"/>
    </location>
</feature>
<dbReference type="PROSITE" id="PS50158">
    <property type="entry name" value="ZF_CCHC"/>
    <property type="match status" value="2"/>
</dbReference>
<dbReference type="InterPro" id="IPR001878">
    <property type="entry name" value="Znf_CCHC"/>
</dbReference>
<reference evidence="4" key="1">
    <citation type="journal article" date="2019" name="Sci. Rep.">
        <title>Draft genome of Tanacetum cinerariifolium, the natural source of mosquito coil.</title>
        <authorList>
            <person name="Yamashiro T."/>
            <person name="Shiraishi A."/>
            <person name="Satake H."/>
            <person name="Nakayama K."/>
        </authorList>
    </citation>
    <scope>NUCLEOTIDE SEQUENCE</scope>
</reference>
<protein>
    <submittedName>
        <fullName evidence="4">Ribonuclease H-like domain-containing protein</fullName>
    </submittedName>
</protein>
<gene>
    <name evidence="4" type="ORF">Tci_044245</name>
</gene>
<dbReference type="CDD" id="cd09272">
    <property type="entry name" value="RNase_HI_RT_Ty1"/>
    <property type="match status" value="1"/>
</dbReference>
<feature type="compositionally biased region" description="Acidic residues" evidence="2">
    <location>
        <begin position="593"/>
        <end position="623"/>
    </location>
</feature>
<feature type="region of interest" description="Disordered" evidence="2">
    <location>
        <begin position="520"/>
        <end position="709"/>
    </location>
</feature>
<name>A0A6L2MG49_TANCI</name>
<dbReference type="Pfam" id="PF22936">
    <property type="entry name" value="Pol_BBD"/>
    <property type="match status" value="1"/>
</dbReference>
<feature type="compositionally biased region" description="Basic residues" evidence="2">
    <location>
        <begin position="525"/>
        <end position="553"/>
    </location>
</feature>
<dbReference type="InterPro" id="IPR054722">
    <property type="entry name" value="PolX-like_BBD"/>
</dbReference>
<proteinExistence type="predicted"/>
<feature type="domain" description="CCHC-type" evidence="3">
    <location>
        <begin position="1041"/>
        <end position="1055"/>
    </location>
</feature>
<dbReference type="Pfam" id="PF00098">
    <property type="entry name" value="zf-CCHC"/>
    <property type="match status" value="2"/>
</dbReference>
<dbReference type="InterPro" id="IPR036875">
    <property type="entry name" value="Znf_CCHC_sf"/>
</dbReference>
<dbReference type="SUPFAM" id="SSF57756">
    <property type="entry name" value="Retrovirus zinc finger-like domains"/>
    <property type="match status" value="2"/>
</dbReference>
<comment type="caution">
    <text evidence="4">The sequence shown here is derived from an EMBL/GenBank/DDBJ whole genome shotgun (WGS) entry which is preliminary data.</text>
</comment>
<feature type="domain" description="CCHC-type" evidence="3">
    <location>
        <begin position="994"/>
        <end position="1008"/>
    </location>
</feature>
<dbReference type="EMBL" id="BKCJ010006458">
    <property type="protein sequence ID" value="GEU72267.1"/>
    <property type="molecule type" value="Genomic_DNA"/>
</dbReference>
<feature type="compositionally biased region" description="Basic and acidic residues" evidence="2">
    <location>
        <begin position="554"/>
        <end position="585"/>
    </location>
</feature>
<dbReference type="Pfam" id="PF07727">
    <property type="entry name" value="RVT_2"/>
    <property type="match status" value="1"/>
</dbReference>
<feature type="compositionally biased region" description="Basic and acidic residues" evidence="2">
    <location>
        <begin position="679"/>
        <end position="699"/>
    </location>
</feature>